<dbReference type="AlphaFoldDB" id="A0A2W7NMA9"/>
<dbReference type="EMBL" id="QKZK01000001">
    <property type="protein sequence ID" value="PZX20703.1"/>
    <property type="molecule type" value="Genomic_DNA"/>
</dbReference>
<comment type="caution">
    <text evidence="2">The sequence shown here is derived from an EMBL/GenBank/DDBJ whole genome shotgun (WGS) entry which is preliminary data.</text>
</comment>
<dbReference type="InterPro" id="IPR000182">
    <property type="entry name" value="GNAT_dom"/>
</dbReference>
<accession>A0A2W7NMA9</accession>
<feature type="domain" description="N-acetyltransferase" evidence="1">
    <location>
        <begin position="7"/>
        <end position="170"/>
    </location>
</feature>
<organism evidence="2 3">
    <name type="scientific">Breznakibacter xylanolyticus</name>
    <dbReference type="NCBI Taxonomy" id="990"/>
    <lineage>
        <taxon>Bacteria</taxon>
        <taxon>Pseudomonadati</taxon>
        <taxon>Bacteroidota</taxon>
        <taxon>Bacteroidia</taxon>
        <taxon>Marinilabiliales</taxon>
        <taxon>Marinilabiliaceae</taxon>
        <taxon>Breznakibacter</taxon>
    </lineage>
</organism>
<dbReference type="Gene3D" id="3.40.630.30">
    <property type="match status" value="1"/>
</dbReference>
<dbReference type="RefSeq" id="WP_111443864.1">
    <property type="nucleotide sequence ID" value="NZ_QKZK01000001.1"/>
</dbReference>
<reference evidence="2 3" key="1">
    <citation type="submission" date="2018-06" db="EMBL/GenBank/DDBJ databases">
        <title>Genomic Encyclopedia of Archaeal and Bacterial Type Strains, Phase II (KMG-II): from individual species to whole genera.</title>
        <authorList>
            <person name="Goeker M."/>
        </authorList>
    </citation>
    <scope>NUCLEOTIDE SEQUENCE [LARGE SCALE GENOMIC DNA]</scope>
    <source>
        <strain evidence="2 3">DSM 6779</strain>
    </source>
</reference>
<dbReference type="SUPFAM" id="SSF55729">
    <property type="entry name" value="Acyl-CoA N-acyltransferases (Nat)"/>
    <property type="match status" value="1"/>
</dbReference>
<sequence length="174" mass="20301">MIVTNDISLRAVEPSDVQTMYQWENQMELWTVGNTLTPFSKAVLEKYVKHATLDIYQTKQLRLMIDARENESMVTIGMIDLFDFDPYHSRAGVGILINQKHRNKGYAGIALTLFIDYCFSHLGLHQLYCHINADNEPSQRLFESHGFVQTGIRKDWRKIKNGYIDELVYQRINQ</sequence>
<dbReference type="GO" id="GO:0016747">
    <property type="term" value="F:acyltransferase activity, transferring groups other than amino-acyl groups"/>
    <property type="evidence" value="ECO:0007669"/>
    <property type="project" value="InterPro"/>
</dbReference>
<evidence type="ECO:0000259" key="1">
    <source>
        <dbReference type="PROSITE" id="PS51186"/>
    </source>
</evidence>
<evidence type="ECO:0000313" key="3">
    <source>
        <dbReference type="Proteomes" id="UP000249239"/>
    </source>
</evidence>
<proteinExistence type="predicted"/>
<evidence type="ECO:0000313" key="2">
    <source>
        <dbReference type="EMBL" id="PZX20703.1"/>
    </source>
</evidence>
<protein>
    <submittedName>
        <fullName evidence="2">Diamine N-acetyltransferase</fullName>
    </submittedName>
</protein>
<keyword evidence="2" id="KW-0808">Transferase</keyword>
<dbReference type="Pfam" id="PF13302">
    <property type="entry name" value="Acetyltransf_3"/>
    <property type="match status" value="1"/>
</dbReference>
<dbReference type="Proteomes" id="UP000249239">
    <property type="component" value="Unassembled WGS sequence"/>
</dbReference>
<dbReference type="PANTHER" id="PTHR43415">
    <property type="entry name" value="SPERMIDINE N(1)-ACETYLTRANSFERASE"/>
    <property type="match status" value="1"/>
</dbReference>
<name>A0A2W7NMA9_9BACT</name>
<dbReference type="PANTHER" id="PTHR43415:SF3">
    <property type="entry name" value="GNAT-FAMILY ACETYLTRANSFERASE"/>
    <property type="match status" value="1"/>
</dbReference>
<keyword evidence="3" id="KW-1185">Reference proteome</keyword>
<gene>
    <name evidence="2" type="ORF">LX69_00128</name>
</gene>
<dbReference type="PROSITE" id="PS51186">
    <property type="entry name" value="GNAT"/>
    <property type="match status" value="1"/>
</dbReference>
<dbReference type="OrthoDB" id="9799096at2"/>
<dbReference type="InterPro" id="IPR016181">
    <property type="entry name" value="Acyl_CoA_acyltransferase"/>
</dbReference>